<feature type="compositionally biased region" description="Low complexity" evidence="1">
    <location>
        <begin position="460"/>
        <end position="505"/>
    </location>
</feature>
<protein>
    <submittedName>
        <fullName evidence="2">Uncharacterized protein</fullName>
    </submittedName>
</protein>
<feature type="compositionally biased region" description="Basic residues" evidence="1">
    <location>
        <begin position="671"/>
        <end position="680"/>
    </location>
</feature>
<feature type="compositionally biased region" description="Polar residues" evidence="1">
    <location>
        <begin position="682"/>
        <end position="698"/>
    </location>
</feature>
<evidence type="ECO:0000256" key="1">
    <source>
        <dbReference type="SAM" id="MobiDB-lite"/>
    </source>
</evidence>
<name>A0A8H3EFI8_9LECA</name>
<feature type="region of interest" description="Disordered" evidence="1">
    <location>
        <begin position="16"/>
        <end position="37"/>
    </location>
</feature>
<feature type="compositionally biased region" description="Pro residues" evidence="1">
    <location>
        <begin position="506"/>
        <end position="516"/>
    </location>
</feature>
<comment type="caution">
    <text evidence="2">The sequence shown here is derived from an EMBL/GenBank/DDBJ whole genome shotgun (WGS) entry which is preliminary data.</text>
</comment>
<feature type="compositionally biased region" description="Basic and acidic residues" evidence="1">
    <location>
        <begin position="595"/>
        <end position="610"/>
    </location>
</feature>
<sequence>MALNSSLPWVAGDGYQSLPSAPSSYNPTKDNNSLDPEELTRLLRPRTRTQGEMTARCEVRAKHDHDRLIDMGGRPTRPVRLQPIWNATYKHGLIYISDKEGNLECTLSEDIDPMNHHWSRESKQFREELQKWQQFREYQQSVQHLDRLETDLELDNTDAGLIEMLTRLSDWQQFETFQDLTRVDAAEFESRCRLSFLQITKWENTCEYSPTRSVGHEAIRTWLRQFDYSQEDMEAAKNQLNWVKGEWPKLVAEVVDSMAKTPELLPKLEAKLRKQTHAVFNEIQKLGGRPSHAFSPPDESIDDLQRLLHWSLETSKYTEELLEWKTFLEWRQYHLGQKSTVQRQEYQCPHYQSAIEFLAEFEKFRLFQYNIALTWLKCWQRIVRWHEEEIENPDPDVPDITPGYLDDYAEAARSRVRDMEQRLAEAAAELEQSTQERVKAVSEHSQPTGGETGIGCPQQSSSPTLPLSVSESSQSSRSSSTRSPPQSSLSISSPPSSRSSITSSPPQSPLSSPSPPSSRSSQSPQSPGRLTKDRRSSSKGSPAEKIIRRAKKKNAKKAEGKTKITNTEQQALPEFSFGPHQVERDDDIQMADAPEDPRSIETTDMERAEAEDTIMSDVEDTLNHNTSSLLESQSETIITTDLERAQSPIARRTRSATKPKQALSGRVTKNMNKKPAKKPKQFTEQQTTMLLNAASANDSAPPRRSERLRQKAAAAAAISPSHLHTVQSSQTSGRKQHQKESGPVESFRSSRQKKSKVQPNALDENRKPRQKKPRAR</sequence>
<proteinExistence type="predicted"/>
<gene>
    <name evidence="2" type="ORF">IMSHALPRED_004135</name>
</gene>
<dbReference type="OrthoDB" id="5390450at2759"/>
<reference evidence="2" key="1">
    <citation type="submission" date="2021-03" db="EMBL/GenBank/DDBJ databases">
        <authorList>
            <person name="Tagirdzhanova G."/>
        </authorList>
    </citation>
    <scope>NUCLEOTIDE SEQUENCE</scope>
</reference>
<accession>A0A8H3EFI8</accession>
<dbReference type="Proteomes" id="UP000664534">
    <property type="component" value="Unassembled WGS sequence"/>
</dbReference>
<organism evidence="2 3">
    <name type="scientific">Imshaugia aleurites</name>
    <dbReference type="NCBI Taxonomy" id="172621"/>
    <lineage>
        <taxon>Eukaryota</taxon>
        <taxon>Fungi</taxon>
        <taxon>Dikarya</taxon>
        <taxon>Ascomycota</taxon>
        <taxon>Pezizomycotina</taxon>
        <taxon>Lecanoromycetes</taxon>
        <taxon>OSLEUM clade</taxon>
        <taxon>Lecanoromycetidae</taxon>
        <taxon>Lecanorales</taxon>
        <taxon>Lecanorineae</taxon>
        <taxon>Parmeliaceae</taxon>
        <taxon>Imshaugia</taxon>
    </lineage>
</organism>
<feature type="region of interest" description="Disordered" evidence="1">
    <location>
        <begin position="645"/>
        <end position="776"/>
    </location>
</feature>
<keyword evidence="3" id="KW-1185">Reference proteome</keyword>
<evidence type="ECO:0000313" key="2">
    <source>
        <dbReference type="EMBL" id="CAF9906221.1"/>
    </source>
</evidence>
<dbReference type="AlphaFoldDB" id="A0A8H3EFI8"/>
<dbReference type="EMBL" id="CAJPDT010000002">
    <property type="protein sequence ID" value="CAF9906221.1"/>
    <property type="molecule type" value="Genomic_DNA"/>
</dbReference>
<feature type="compositionally biased region" description="Polar residues" evidence="1">
    <location>
        <begin position="17"/>
        <end position="34"/>
    </location>
</feature>
<feature type="compositionally biased region" description="Polar residues" evidence="1">
    <location>
        <begin position="722"/>
        <end position="733"/>
    </location>
</feature>
<evidence type="ECO:0000313" key="3">
    <source>
        <dbReference type="Proteomes" id="UP000664534"/>
    </source>
</evidence>
<feature type="compositionally biased region" description="Low complexity" evidence="1">
    <location>
        <begin position="517"/>
        <end position="527"/>
    </location>
</feature>
<feature type="region of interest" description="Disordered" evidence="1">
    <location>
        <begin position="427"/>
        <end position="611"/>
    </location>
</feature>